<dbReference type="Gene3D" id="3.30.457.10">
    <property type="entry name" value="Copper amine oxidase-like, N-terminal domain"/>
    <property type="match status" value="1"/>
</dbReference>
<feature type="chain" id="PRO_5013009104" evidence="1">
    <location>
        <begin position="25"/>
        <end position="736"/>
    </location>
</feature>
<protein>
    <submittedName>
        <fullName evidence="3">Copper amine oxidase N-terminal domain-containing protein</fullName>
    </submittedName>
</protein>
<evidence type="ECO:0000259" key="2">
    <source>
        <dbReference type="Pfam" id="PF07833"/>
    </source>
</evidence>
<evidence type="ECO:0000313" key="3">
    <source>
        <dbReference type="EMBL" id="SNS43989.1"/>
    </source>
</evidence>
<feature type="domain" description="Copper amine oxidase-like N-terminal" evidence="2">
    <location>
        <begin position="635"/>
        <end position="734"/>
    </location>
</feature>
<dbReference type="Proteomes" id="UP000198304">
    <property type="component" value="Unassembled WGS sequence"/>
</dbReference>
<dbReference type="SUPFAM" id="SSF55383">
    <property type="entry name" value="Copper amine oxidase, domain N"/>
    <property type="match status" value="1"/>
</dbReference>
<evidence type="ECO:0000313" key="4">
    <source>
        <dbReference type="Proteomes" id="UP000198304"/>
    </source>
</evidence>
<dbReference type="AlphaFoldDB" id="A0A239EHE6"/>
<organism evidence="3 4">
    <name type="scientific">Anaerovirgula multivorans</name>
    <dbReference type="NCBI Taxonomy" id="312168"/>
    <lineage>
        <taxon>Bacteria</taxon>
        <taxon>Bacillati</taxon>
        <taxon>Bacillota</taxon>
        <taxon>Clostridia</taxon>
        <taxon>Peptostreptococcales</taxon>
        <taxon>Natronincolaceae</taxon>
        <taxon>Anaerovirgula</taxon>
    </lineage>
</organism>
<reference evidence="3 4" key="1">
    <citation type="submission" date="2017-06" db="EMBL/GenBank/DDBJ databases">
        <authorList>
            <person name="Kim H.J."/>
            <person name="Triplett B.A."/>
        </authorList>
    </citation>
    <scope>NUCLEOTIDE SEQUENCE [LARGE SCALE GENOMIC DNA]</scope>
    <source>
        <strain evidence="3 4">SCA</strain>
    </source>
</reference>
<proteinExistence type="predicted"/>
<sequence length="736" mass="81298">MKRKIALLLAVVMILSLVPMMSFAASDNRINSVPTVSDEHEFDLSKDAPLLRIEEKDSDWSDKKQIIRLKLENAEWLNEKDNANKNIASAAVIAEVYKKSSDISSVKIYRDSATTISVEFEAKLDEKGEVPKKREAVLTIPMVAEITDAGEAKVTIESVDSAVSTGTYVFAKSAEGKAIVTIDDSVTFGSGEKELKTIVIDETNSGAYNGDRTVTLKLNGNFDWKDLDLYNSIQFRGGYEKYEPETTPEGSSTKNMTYNFKDDTLEIKFKNLTDTKSGTKGTIYIERLVIKSNSDSKFGDVNVRVTGKDIDSTTLLVAKYKDYGVIVEADGDAKEIVAGRLESSKTDEAHELQKLIIKEDIKGSWLERTTKIEFPSWVKIREIEVEKSKNMDDPTSEFSYNKNRNEVEFTPKIKSGEKGELELIFHVSVEGDATGDITALVSGKALDEEQEVKLGKAVAPIEVKTEVKDVKIGVQSQELGKITLSENVAGAFMKDETVVVKLEDDFRWRNEPTVKVTEGKDDLRIDRVKVDKESLTFRVTRESDKPAVIEITDAKVDLYRTLPEGEFKVYVGGSALVQNFEELYDSKKDADEYDVSFKTEWVAEPVVAKVVTPAPGDVTKDSVSLTIGQIPAGGDAAPYVKNNRTYAPVSAVAQALGVSKSNVVWNAESRTVTVFGNKTVQMTIGSTTLLVNGTPVVMDAAPEITSSRTFLPIAWLAKALDVEYSWDAATQTVTFY</sequence>
<dbReference type="RefSeq" id="WP_089283075.1">
    <property type="nucleotide sequence ID" value="NZ_FZOJ01000010.1"/>
</dbReference>
<dbReference type="InterPro" id="IPR036582">
    <property type="entry name" value="Mao_N_sf"/>
</dbReference>
<gene>
    <name evidence="3" type="ORF">SAMN05446037_101034</name>
</gene>
<accession>A0A239EHE6</accession>
<feature type="signal peptide" evidence="1">
    <location>
        <begin position="1"/>
        <end position="24"/>
    </location>
</feature>
<dbReference type="InterPro" id="IPR012854">
    <property type="entry name" value="Cu_amine_oxidase-like_N"/>
</dbReference>
<keyword evidence="1" id="KW-0732">Signal</keyword>
<evidence type="ECO:0000256" key="1">
    <source>
        <dbReference type="SAM" id="SignalP"/>
    </source>
</evidence>
<name>A0A239EHE6_9FIRM</name>
<dbReference type="Pfam" id="PF07833">
    <property type="entry name" value="Cu_amine_oxidN1"/>
    <property type="match status" value="1"/>
</dbReference>
<dbReference type="OrthoDB" id="2023214at2"/>
<dbReference type="EMBL" id="FZOJ01000010">
    <property type="protein sequence ID" value="SNS43989.1"/>
    <property type="molecule type" value="Genomic_DNA"/>
</dbReference>
<keyword evidence="4" id="KW-1185">Reference proteome</keyword>